<proteinExistence type="inferred from homology"/>
<dbReference type="InterPro" id="IPR039177">
    <property type="entry name" value="SMG9"/>
</dbReference>
<dbReference type="PANTHER" id="PTHR14270:SF0">
    <property type="entry name" value="NONSENSE-MEDIATED MRNA DECAY FACTOR SMG9"/>
    <property type="match status" value="1"/>
</dbReference>
<accession>A0A2J7ZUM3</accession>
<dbReference type="Proteomes" id="UP000236333">
    <property type="component" value="Unassembled WGS sequence"/>
</dbReference>
<feature type="compositionally biased region" description="Low complexity" evidence="3">
    <location>
        <begin position="197"/>
        <end position="223"/>
    </location>
</feature>
<reference evidence="4 5" key="1">
    <citation type="journal article" date="2017" name="Mol. Biol. Evol.">
        <title>The 4-celled Tetrabaena socialis nuclear genome reveals the essential components for genetic control of cell number at the origin of multicellularity in the volvocine lineage.</title>
        <authorList>
            <person name="Featherston J."/>
            <person name="Arakaki Y."/>
            <person name="Hanschen E.R."/>
            <person name="Ferris P.J."/>
            <person name="Michod R.E."/>
            <person name="Olson B.J.S.C."/>
            <person name="Nozaki H."/>
            <person name="Durand P.M."/>
        </authorList>
    </citation>
    <scope>NUCLEOTIDE SEQUENCE [LARGE SCALE GENOMIC DNA]</scope>
    <source>
        <strain evidence="4 5">NIES-571</strain>
    </source>
</reference>
<keyword evidence="2" id="KW-0866">Nonsense-mediated mRNA decay</keyword>
<evidence type="ECO:0000256" key="2">
    <source>
        <dbReference type="ARBA" id="ARBA00023161"/>
    </source>
</evidence>
<feature type="region of interest" description="Disordered" evidence="3">
    <location>
        <begin position="140"/>
        <end position="223"/>
    </location>
</feature>
<dbReference type="AlphaFoldDB" id="A0A2J7ZUM3"/>
<evidence type="ECO:0008006" key="6">
    <source>
        <dbReference type="Google" id="ProtNLM"/>
    </source>
</evidence>
<dbReference type="Gene3D" id="3.40.1000.10">
    <property type="entry name" value="Mog1/PsbP, alpha/beta/alpha sandwich"/>
    <property type="match status" value="1"/>
</dbReference>
<name>A0A2J7ZUM3_9CHLO</name>
<dbReference type="InterPro" id="IPR016123">
    <property type="entry name" value="Mog1/PsbP_a/b/a-sand"/>
</dbReference>
<dbReference type="SUPFAM" id="SSF55724">
    <property type="entry name" value="Mog1p/PsbP-like"/>
    <property type="match status" value="1"/>
</dbReference>
<feature type="region of interest" description="Disordered" evidence="3">
    <location>
        <begin position="680"/>
        <end position="707"/>
    </location>
</feature>
<evidence type="ECO:0000313" key="4">
    <source>
        <dbReference type="EMBL" id="PNH03971.1"/>
    </source>
</evidence>
<evidence type="ECO:0000256" key="1">
    <source>
        <dbReference type="ARBA" id="ARBA00007712"/>
    </source>
</evidence>
<gene>
    <name evidence="4" type="ORF">TSOC_009919</name>
</gene>
<feature type="compositionally biased region" description="Basic and acidic residues" evidence="3">
    <location>
        <begin position="684"/>
        <end position="700"/>
    </location>
</feature>
<sequence length="773" mass="80109">MSLATKLRAVRGPAGRAAPFSLPRGRVAVRAQQQLSTDVAAPAAQLGRRELILSVGLGMVASAVPLPVWDALSGATNKTTSSRIVDGNDFYDYDIESPEYHYLCTITVSSGKIFGVFVRSPTKSFGASEAKLRNITASFKLLGPGGPGGRHAPTGPGRGAHPRQPHPRPPHPQQQQQQPQPHPQQQQQPPADGAVEQAAQTGQGLQLQRGAASQSPTPHAPQQLQAQLPQLLHNQHSQHTAVRSQSVTASAAASTALEPQIYAAAQQQQQHLQQHRQLQQLQQQQHAVAAESLRLLDARWEFDSGGASKVLSDAGGDFKVVGVMGLQGAGKSTLLNALLHDSPAALAAAASGAAGGLGGMPPFEVAGGRRQQQQPQRPLGRHAWSHCTSSLEIRVHPGDRTVLLDSPPLWSASVLAELAVLSDAGGDFKVVGVMGLQGAGKSTLLNALLHDSPAALAAAASGAAGGLGGMPPFEVAGGRRQQQQPQRPLGRHAWSHCTSSLEIRVHPGDRTVLLDSPPLWSASVLAELAVVLMVDSLDDPRLWEYLQVIDMVAHALPDVAVAAAAAGQSTVPLVPAQPAAPAPGSSPARRVAELVLVLCSAEADTVRRPQLLQPQWRLLRGLLGGTTRLLSACAPEHAVSIFRHLGHAPGTAGLLPPPAAAPAPTAAAAASDDMAAAAAAGDGADVRAEGREAEAARGGEEGAGSGDAGGGCLHFWALPAPQPSEREWLRGVERLWGVELPHAPALDRYFAAAATRGGALAGGGGWPLPGASR</sequence>
<feature type="compositionally biased region" description="Low complexity" evidence="3">
    <location>
        <begin position="173"/>
        <end position="190"/>
    </location>
</feature>
<dbReference type="SUPFAM" id="SSF52540">
    <property type="entry name" value="P-loop containing nucleoside triphosphate hydrolases"/>
    <property type="match status" value="3"/>
</dbReference>
<dbReference type="PANTHER" id="PTHR14270">
    <property type="entry name" value="NONSENSE-MEDIATED MRNA DECAY FACTOR SMG9"/>
    <property type="match status" value="1"/>
</dbReference>
<organism evidence="4 5">
    <name type="scientific">Tetrabaena socialis</name>
    <dbReference type="NCBI Taxonomy" id="47790"/>
    <lineage>
        <taxon>Eukaryota</taxon>
        <taxon>Viridiplantae</taxon>
        <taxon>Chlorophyta</taxon>
        <taxon>core chlorophytes</taxon>
        <taxon>Chlorophyceae</taxon>
        <taxon>CS clade</taxon>
        <taxon>Chlamydomonadales</taxon>
        <taxon>Tetrabaenaceae</taxon>
        <taxon>Tetrabaena</taxon>
    </lineage>
</organism>
<evidence type="ECO:0000313" key="5">
    <source>
        <dbReference type="Proteomes" id="UP000236333"/>
    </source>
</evidence>
<dbReference type="EMBL" id="PGGS01000439">
    <property type="protein sequence ID" value="PNH03971.1"/>
    <property type="molecule type" value="Genomic_DNA"/>
</dbReference>
<dbReference type="GO" id="GO:0000184">
    <property type="term" value="P:nuclear-transcribed mRNA catabolic process, nonsense-mediated decay"/>
    <property type="evidence" value="ECO:0007669"/>
    <property type="project" value="UniProtKB-KW"/>
</dbReference>
<dbReference type="InterPro" id="IPR027417">
    <property type="entry name" value="P-loop_NTPase"/>
</dbReference>
<feature type="compositionally biased region" description="Basic residues" evidence="3">
    <location>
        <begin position="160"/>
        <end position="169"/>
    </location>
</feature>
<evidence type="ECO:0000256" key="3">
    <source>
        <dbReference type="SAM" id="MobiDB-lite"/>
    </source>
</evidence>
<keyword evidence="5" id="KW-1185">Reference proteome</keyword>
<comment type="similarity">
    <text evidence="1">Belongs to the SMG9 family.</text>
</comment>
<comment type="caution">
    <text evidence="4">The sequence shown here is derived from an EMBL/GenBank/DDBJ whole genome shotgun (WGS) entry which is preliminary data.</text>
</comment>
<dbReference type="OrthoDB" id="546740at2759"/>
<protein>
    <recommendedName>
        <fullName evidence="6">Protein SMG9</fullName>
    </recommendedName>
</protein>